<dbReference type="InterPro" id="IPR058595">
    <property type="entry name" value="Avidin-like"/>
</dbReference>
<feature type="region of interest" description="Disordered" evidence="2">
    <location>
        <begin position="110"/>
        <end position="131"/>
    </location>
</feature>
<dbReference type="Proteomes" id="UP000045706">
    <property type="component" value="Unassembled WGS sequence"/>
</dbReference>
<evidence type="ECO:0000256" key="1">
    <source>
        <dbReference type="ARBA" id="ARBA00010364"/>
    </source>
</evidence>
<dbReference type="EMBL" id="CVQI01003558">
    <property type="protein sequence ID" value="CRK12865.1"/>
    <property type="molecule type" value="Genomic_DNA"/>
</dbReference>
<dbReference type="Pfam" id="PF02594">
    <property type="entry name" value="DUF167"/>
    <property type="match status" value="1"/>
</dbReference>
<dbReference type="Pfam" id="PF26421">
    <property type="entry name" value="Avidin_like"/>
    <property type="match status" value="1"/>
</dbReference>
<evidence type="ECO:0000313" key="4">
    <source>
        <dbReference type="EMBL" id="CRK42260.1"/>
    </source>
</evidence>
<evidence type="ECO:0000313" key="6">
    <source>
        <dbReference type="Proteomes" id="UP000045706"/>
    </source>
</evidence>
<dbReference type="AlphaFoldDB" id="A0A0G4KTY8"/>
<name>A0A0G4KTY8_VERLO</name>
<dbReference type="Gene3D" id="3.30.1200.10">
    <property type="entry name" value="YggU-like"/>
    <property type="match status" value="1"/>
</dbReference>
<comment type="similarity">
    <text evidence="1">Belongs to the UPF0235 family.</text>
</comment>
<accession>A0A0G4KTY8</accession>
<proteinExistence type="inferred from homology"/>
<dbReference type="SUPFAM" id="SSF69786">
    <property type="entry name" value="YggU-like"/>
    <property type="match status" value="1"/>
</dbReference>
<evidence type="ECO:0000313" key="5">
    <source>
        <dbReference type="Proteomes" id="UP000044602"/>
    </source>
</evidence>
<dbReference type="InterPro" id="IPR003746">
    <property type="entry name" value="DUF167"/>
</dbReference>
<dbReference type="EMBL" id="CVQH01027416">
    <property type="protein sequence ID" value="CRK42260.1"/>
    <property type="molecule type" value="Genomic_DNA"/>
</dbReference>
<keyword evidence="5" id="KW-1185">Reference proteome</keyword>
<dbReference type="NCBIfam" id="TIGR00251">
    <property type="entry name" value="DUF167 family protein"/>
    <property type="match status" value="1"/>
</dbReference>
<dbReference type="InterPro" id="IPR036591">
    <property type="entry name" value="YggU-like_sf"/>
</dbReference>
<evidence type="ECO:0000313" key="3">
    <source>
        <dbReference type="EMBL" id="CRK12865.1"/>
    </source>
</evidence>
<organism evidence="3 6">
    <name type="scientific">Verticillium longisporum</name>
    <name type="common">Verticillium dahliae var. longisporum</name>
    <dbReference type="NCBI Taxonomy" id="100787"/>
    <lineage>
        <taxon>Eukaryota</taxon>
        <taxon>Fungi</taxon>
        <taxon>Dikarya</taxon>
        <taxon>Ascomycota</taxon>
        <taxon>Pezizomycotina</taxon>
        <taxon>Sordariomycetes</taxon>
        <taxon>Hypocreomycetidae</taxon>
        <taxon>Glomerellales</taxon>
        <taxon>Plectosphaerellaceae</taxon>
        <taxon>Verticillium</taxon>
    </lineage>
</organism>
<dbReference type="SMART" id="SM01152">
    <property type="entry name" value="DUF167"/>
    <property type="match status" value="1"/>
</dbReference>
<reference evidence="5 6" key="1">
    <citation type="submission" date="2015-05" db="EMBL/GenBank/DDBJ databases">
        <authorList>
            <person name="Fogelqvist Johan"/>
        </authorList>
    </citation>
    <scope>NUCLEOTIDE SEQUENCE [LARGE SCALE GENOMIC DNA]</scope>
    <source>
        <strain evidence="4">VL1</strain>
        <strain evidence="3">VL2</strain>
    </source>
</reference>
<protein>
    <submittedName>
        <fullName evidence="3">Uncharacterized protein</fullName>
    </submittedName>
</protein>
<sequence length="208" mass="22317">MATAAPLPYHNKMFTSASNTANGEVSSATRFHYRQEGKIVWAEYGGGSIVKGFLIATVADDESLDMRYEHVNVGGALMTGRCRSVPERLADGRLRMHETWSPLCTLTTTSTAATPDQHGTGIKPHAEHRTRTSIMSSAQSALRYVAAAKTSSRGTLHLRCYVKPGAAKAREGVTGLTEDAIEICVAAQPRQGEANKAVLRLLSEASSV</sequence>
<dbReference type="Proteomes" id="UP000044602">
    <property type="component" value="Unassembled WGS sequence"/>
</dbReference>
<evidence type="ECO:0000256" key="2">
    <source>
        <dbReference type="SAM" id="MobiDB-lite"/>
    </source>
</evidence>
<gene>
    <name evidence="4" type="ORF">BN1708_008720</name>
    <name evidence="3" type="ORF">BN1723_009823</name>
</gene>